<name>A0A330M4F0_9GAMM</name>
<evidence type="ECO:0000259" key="2">
    <source>
        <dbReference type="Pfam" id="PF02169"/>
    </source>
</evidence>
<dbReference type="PROSITE" id="PS51257">
    <property type="entry name" value="PROKAR_LIPOPROTEIN"/>
    <property type="match status" value="1"/>
</dbReference>
<gene>
    <name evidence="3" type="ORF">SHEWBE_0592</name>
</gene>
<dbReference type="RefSeq" id="WP_112351404.1">
    <property type="nucleotide sequence ID" value="NZ_LS483452.1"/>
</dbReference>
<protein>
    <recommendedName>
        <fullName evidence="2">Lipoprotein LPP20-like domain-containing protein</fullName>
    </recommendedName>
</protein>
<reference evidence="4" key="1">
    <citation type="submission" date="2018-06" db="EMBL/GenBank/DDBJ databases">
        <authorList>
            <person name="Cea G.-C."/>
            <person name="William W."/>
        </authorList>
    </citation>
    <scope>NUCLEOTIDE SEQUENCE [LARGE SCALE GENOMIC DNA]</scope>
    <source>
        <strain evidence="4">DB21MT-2</strain>
    </source>
</reference>
<proteinExistence type="predicted"/>
<dbReference type="Proteomes" id="UP000250123">
    <property type="component" value="Chromosome SHEWBE"/>
</dbReference>
<keyword evidence="1" id="KW-0732">Signal</keyword>
<dbReference type="Gene3D" id="3.10.28.20">
    <property type="entry name" value="Acetamidase/Formamidase-like domains"/>
    <property type="match status" value="1"/>
</dbReference>
<dbReference type="EMBL" id="LS483452">
    <property type="protein sequence ID" value="SQH74577.1"/>
    <property type="molecule type" value="Genomic_DNA"/>
</dbReference>
<evidence type="ECO:0000256" key="1">
    <source>
        <dbReference type="SAM" id="SignalP"/>
    </source>
</evidence>
<feature type="chain" id="PRO_5016287475" description="Lipoprotein LPP20-like domain-containing protein" evidence="1">
    <location>
        <begin position="18"/>
        <end position="323"/>
    </location>
</feature>
<evidence type="ECO:0000313" key="3">
    <source>
        <dbReference type="EMBL" id="SQH74577.1"/>
    </source>
</evidence>
<feature type="signal peptide" evidence="1">
    <location>
        <begin position="1"/>
        <end position="17"/>
    </location>
</feature>
<dbReference type="AlphaFoldDB" id="A0A330M4F0"/>
<organism evidence="3 4">
    <name type="scientific">Shewanella benthica</name>
    <dbReference type="NCBI Taxonomy" id="43661"/>
    <lineage>
        <taxon>Bacteria</taxon>
        <taxon>Pseudomonadati</taxon>
        <taxon>Pseudomonadota</taxon>
        <taxon>Gammaproteobacteria</taxon>
        <taxon>Alteromonadales</taxon>
        <taxon>Shewanellaceae</taxon>
        <taxon>Shewanella</taxon>
    </lineage>
</organism>
<dbReference type="KEGG" id="sbk:SHEWBE_0592"/>
<evidence type="ECO:0000313" key="4">
    <source>
        <dbReference type="Proteomes" id="UP000250123"/>
    </source>
</evidence>
<sequence length="323" mass="35773">MNLKLASVFLGVTLVVACQSTNTAPNWYLNPEITNTNELVAVGQATSLDKAKQKAMSALNQQLWTEVKSTGKSRNIANDINGKEHYQQLNDFSVNTKTSALVLNGVTFSKAQQSGDTFYVEAKIDKANIQAQLLADINEYNAFAQYEIDTLEKTDSLVWWLRNTAMSELEAKMASRQSMLSALSGSGYIAPVNVLPELKGKIAAVHASIKVVISAEKQDHWMRESITRYLTNYQINVVDNNSDAFSHQLILDTDWRKNHIADMYISTVQVNLILKNERGLVVASNEIIANANSVTSFERASEGASRSFSAKLKEQGFWKALGL</sequence>
<dbReference type="InterPro" id="IPR024952">
    <property type="entry name" value="LPP20-like_dom"/>
</dbReference>
<dbReference type="OrthoDB" id="6255081at2"/>
<feature type="domain" description="Lipoprotein LPP20-like" evidence="2">
    <location>
        <begin position="25"/>
        <end position="125"/>
    </location>
</feature>
<accession>A0A330M4F0</accession>
<dbReference type="Pfam" id="PF02169">
    <property type="entry name" value="LPP20"/>
    <property type="match status" value="1"/>
</dbReference>